<dbReference type="InterPro" id="IPR000719">
    <property type="entry name" value="Prot_kinase_dom"/>
</dbReference>
<keyword evidence="6 11" id="KW-0547">Nucleotide-binding</keyword>
<feature type="region of interest" description="Disordered" evidence="12">
    <location>
        <begin position="1531"/>
        <end position="1559"/>
    </location>
</feature>
<evidence type="ECO:0000256" key="3">
    <source>
        <dbReference type="ARBA" id="ARBA00022527"/>
    </source>
</evidence>
<feature type="compositionally biased region" description="Basic and acidic residues" evidence="12">
    <location>
        <begin position="420"/>
        <end position="429"/>
    </location>
</feature>
<dbReference type="SUPFAM" id="SSF56112">
    <property type="entry name" value="Protein kinase-like (PK-like)"/>
    <property type="match status" value="1"/>
</dbReference>
<dbReference type="Proteomes" id="UP000249619">
    <property type="component" value="Unassembled WGS sequence"/>
</dbReference>
<feature type="transmembrane region" description="Helical" evidence="13">
    <location>
        <begin position="1697"/>
        <end position="1723"/>
    </location>
</feature>
<evidence type="ECO:0000256" key="5">
    <source>
        <dbReference type="ARBA" id="ARBA00022692"/>
    </source>
</evidence>
<dbReference type="InterPro" id="IPR011009">
    <property type="entry name" value="Kinase-like_dom_sf"/>
</dbReference>
<reference evidence="16" key="1">
    <citation type="submission" date="2018-05" db="EMBL/GenBank/DDBJ databases">
        <title>Draft genome sequence of Stemphylium lycopersici strain CIDEFI 213.</title>
        <authorList>
            <person name="Medina R."/>
            <person name="Franco M.E.E."/>
            <person name="Lucentini C.G."/>
            <person name="Saparrat M.C.N."/>
            <person name="Balatti P.A."/>
        </authorList>
    </citation>
    <scope>NUCLEOTIDE SEQUENCE [LARGE SCALE GENOMIC DNA]</scope>
    <source>
        <strain evidence="16">CIDEFI 213</strain>
    </source>
</reference>
<evidence type="ECO:0000256" key="1">
    <source>
        <dbReference type="ARBA" id="ARBA00004141"/>
    </source>
</evidence>
<dbReference type="GO" id="GO:0005737">
    <property type="term" value="C:cytoplasm"/>
    <property type="evidence" value="ECO:0007669"/>
    <property type="project" value="TreeGrafter"/>
</dbReference>
<evidence type="ECO:0000256" key="10">
    <source>
        <dbReference type="ARBA" id="ARBA00023136"/>
    </source>
</evidence>
<feature type="region of interest" description="Disordered" evidence="12">
    <location>
        <begin position="1837"/>
        <end position="1897"/>
    </location>
</feature>
<gene>
    <name evidence="15" type="ORF">DDE83_005075</name>
</gene>
<evidence type="ECO:0000256" key="6">
    <source>
        <dbReference type="ARBA" id="ARBA00022741"/>
    </source>
</evidence>
<evidence type="ECO:0000256" key="8">
    <source>
        <dbReference type="ARBA" id="ARBA00022840"/>
    </source>
</evidence>
<feature type="transmembrane region" description="Helical" evidence="13">
    <location>
        <begin position="1629"/>
        <end position="1647"/>
    </location>
</feature>
<feature type="binding site" evidence="11">
    <location>
        <position position="64"/>
    </location>
    <ligand>
        <name>ATP</name>
        <dbReference type="ChEBI" id="CHEBI:30616"/>
    </ligand>
</feature>
<dbReference type="GO" id="GO:0007165">
    <property type="term" value="P:signal transduction"/>
    <property type="evidence" value="ECO:0007669"/>
    <property type="project" value="TreeGrafter"/>
</dbReference>
<keyword evidence="8 11" id="KW-0067">ATP-binding</keyword>
<comment type="similarity">
    <text evidence="2">Belongs to the protein kinase superfamily. CMGC Ser/Thr protein kinase family. GSK-3 subfamily.</text>
</comment>
<dbReference type="GO" id="GO:0005524">
    <property type="term" value="F:ATP binding"/>
    <property type="evidence" value="ECO:0007669"/>
    <property type="project" value="UniProtKB-UniRule"/>
</dbReference>
<dbReference type="SUPFAM" id="SSF103481">
    <property type="entry name" value="Multidrug resistance efflux transporter EmrE"/>
    <property type="match status" value="1"/>
</dbReference>
<feature type="compositionally biased region" description="Polar residues" evidence="12">
    <location>
        <begin position="404"/>
        <end position="413"/>
    </location>
</feature>
<dbReference type="GO" id="GO:0016020">
    <property type="term" value="C:membrane"/>
    <property type="evidence" value="ECO:0007669"/>
    <property type="project" value="UniProtKB-SubCell"/>
</dbReference>
<dbReference type="Gene3D" id="3.30.200.20">
    <property type="entry name" value="Phosphorylase Kinase, domain 1"/>
    <property type="match status" value="1"/>
</dbReference>
<evidence type="ECO:0000256" key="9">
    <source>
        <dbReference type="ARBA" id="ARBA00022989"/>
    </source>
</evidence>
<feature type="transmembrane region" description="Helical" evidence="13">
    <location>
        <begin position="1444"/>
        <end position="1464"/>
    </location>
</feature>
<evidence type="ECO:0000313" key="15">
    <source>
        <dbReference type="EMBL" id="RAR10304.1"/>
    </source>
</evidence>
<keyword evidence="3" id="KW-0723">Serine/threonine-protein kinase</keyword>
<evidence type="ECO:0000256" key="4">
    <source>
        <dbReference type="ARBA" id="ARBA00022679"/>
    </source>
</evidence>
<dbReference type="PROSITE" id="PS00108">
    <property type="entry name" value="PROTEIN_KINASE_ST"/>
    <property type="match status" value="1"/>
</dbReference>
<feature type="domain" description="Protein kinase" evidence="14">
    <location>
        <begin position="35"/>
        <end position="320"/>
    </location>
</feature>
<evidence type="ECO:0000256" key="7">
    <source>
        <dbReference type="ARBA" id="ARBA00022777"/>
    </source>
</evidence>
<feature type="compositionally biased region" description="Low complexity" evidence="12">
    <location>
        <begin position="1933"/>
        <end position="1951"/>
    </location>
</feature>
<dbReference type="Gene3D" id="1.10.510.10">
    <property type="entry name" value="Transferase(Phosphotransferase) domain 1"/>
    <property type="match status" value="1"/>
</dbReference>
<feature type="region of interest" description="Disordered" evidence="12">
    <location>
        <begin position="400"/>
        <end position="445"/>
    </location>
</feature>
<dbReference type="GO" id="GO:0004674">
    <property type="term" value="F:protein serine/threonine kinase activity"/>
    <property type="evidence" value="ECO:0007669"/>
    <property type="project" value="UniProtKB-KW"/>
</dbReference>
<accession>A0A364N2V7</accession>
<evidence type="ECO:0000256" key="2">
    <source>
        <dbReference type="ARBA" id="ARBA00005527"/>
    </source>
</evidence>
<dbReference type="InterPro" id="IPR015174">
    <property type="entry name" value="MIF4G-like_typ-2"/>
</dbReference>
<keyword evidence="4" id="KW-0808">Transferase</keyword>
<comment type="caution">
    <text evidence="15">The sequence shown here is derived from an EMBL/GenBank/DDBJ whole genome shotgun (WGS) entry which is preliminary data.</text>
</comment>
<dbReference type="Pfam" id="PF09088">
    <property type="entry name" value="MIF4G_like"/>
    <property type="match status" value="1"/>
</dbReference>
<dbReference type="InterPro" id="IPR008521">
    <property type="entry name" value="Mg_trans_NIPA"/>
</dbReference>
<dbReference type="Gene3D" id="1.25.40.180">
    <property type="match status" value="3"/>
</dbReference>
<evidence type="ECO:0000259" key="14">
    <source>
        <dbReference type="PROSITE" id="PS50011"/>
    </source>
</evidence>
<dbReference type="Pfam" id="PF09090">
    <property type="entry name" value="MIF4G_like_2"/>
    <property type="match status" value="1"/>
</dbReference>
<dbReference type="InterPro" id="IPR008271">
    <property type="entry name" value="Ser/Thr_kinase_AS"/>
</dbReference>
<feature type="transmembrane region" description="Helical" evidence="13">
    <location>
        <begin position="1600"/>
        <end position="1620"/>
    </location>
</feature>
<dbReference type="FunFam" id="1.25.40.180:FF:000079">
    <property type="entry name" value="Related to cap binding protein 80 (Cbp80)"/>
    <property type="match status" value="1"/>
</dbReference>
<keyword evidence="10 13" id="KW-0472">Membrane</keyword>
<dbReference type="FunFam" id="1.25.40.180:FF:000045">
    <property type="entry name" value="snRNA cap binding complex subunit (Gcr3), putative"/>
    <property type="match status" value="1"/>
</dbReference>
<dbReference type="Pfam" id="PF00069">
    <property type="entry name" value="Pkinase"/>
    <property type="match status" value="1"/>
</dbReference>
<feature type="compositionally biased region" description="Polar residues" evidence="12">
    <location>
        <begin position="1960"/>
        <end position="1972"/>
    </location>
</feature>
<feature type="region of interest" description="Disordered" evidence="12">
    <location>
        <begin position="1909"/>
        <end position="1994"/>
    </location>
</feature>
<dbReference type="EMBL" id="QGDH01000066">
    <property type="protein sequence ID" value="RAR10304.1"/>
    <property type="molecule type" value="Genomic_DNA"/>
</dbReference>
<feature type="region of interest" description="Disordered" evidence="12">
    <location>
        <begin position="470"/>
        <end position="571"/>
    </location>
</feature>
<dbReference type="InterPro" id="IPR017441">
    <property type="entry name" value="Protein_kinase_ATP_BS"/>
</dbReference>
<dbReference type="InterPro" id="IPR050591">
    <property type="entry name" value="GSK-3"/>
</dbReference>
<feature type="transmembrane region" description="Helical" evidence="13">
    <location>
        <begin position="1761"/>
        <end position="1780"/>
    </location>
</feature>
<comment type="subcellular location">
    <subcellularLocation>
        <location evidence="1">Membrane</location>
        <topology evidence="1">Multi-pass membrane protein</topology>
    </subcellularLocation>
</comment>
<dbReference type="InterPro" id="IPR015172">
    <property type="entry name" value="MIF4G-like_typ-1"/>
</dbReference>
<evidence type="ECO:0000256" key="11">
    <source>
        <dbReference type="PROSITE-ProRule" id="PRU10141"/>
    </source>
</evidence>
<feature type="compositionally biased region" description="Basic and acidic residues" evidence="12">
    <location>
        <begin position="2100"/>
        <end position="2112"/>
    </location>
</feature>
<proteinExistence type="inferred from homology"/>
<feature type="compositionally biased region" description="Low complexity" evidence="12">
    <location>
        <begin position="1849"/>
        <end position="1861"/>
    </location>
</feature>
<keyword evidence="5 13" id="KW-0812">Transmembrane</keyword>
<feature type="compositionally biased region" description="Basic and acidic residues" evidence="12">
    <location>
        <begin position="537"/>
        <end position="571"/>
    </location>
</feature>
<feature type="compositionally biased region" description="Basic residues" evidence="12">
    <location>
        <begin position="436"/>
        <end position="445"/>
    </location>
</feature>
<dbReference type="Pfam" id="PF05653">
    <property type="entry name" value="Mg_trans_NIPA"/>
    <property type="match status" value="1"/>
</dbReference>
<feature type="transmembrane region" description="Helical" evidence="13">
    <location>
        <begin position="1667"/>
        <end position="1685"/>
    </location>
</feature>
<dbReference type="STRING" id="183478.A0A364N2V7"/>
<dbReference type="GO" id="GO:0030154">
    <property type="term" value="P:cell differentiation"/>
    <property type="evidence" value="ECO:0007669"/>
    <property type="project" value="TreeGrafter"/>
</dbReference>
<dbReference type="InterPro" id="IPR016024">
    <property type="entry name" value="ARM-type_fold"/>
</dbReference>
<dbReference type="GO" id="GO:0005634">
    <property type="term" value="C:nucleus"/>
    <property type="evidence" value="ECO:0007669"/>
    <property type="project" value="TreeGrafter"/>
</dbReference>
<protein>
    <submittedName>
        <fullName evidence="15">Cap binding protein</fullName>
    </submittedName>
</protein>
<dbReference type="InterPro" id="IPR039192">
    <property type="entry name" value="STKc_GSK3"/>
</dbReference>
<dbReference type="GO" id="GO:0015095">
    <property type="term" value="F:magnesium ion transmembrane transporter activity"/>
    <property type="evidence" value="ECO:0007669"/>
    <property type="project" value="InterPro"/>
</dbReference>
<dbReference type="CDD" id="cd14137">
    <property type="entry name" value="STKc_GSK3"/>
    <property type="match status" value="1"/>
</dbReference>
<feature type="compositionally biased region" description="Basic and acidic residues" evidence="12">
    <location>
        <begin position="507"/>
        <end position="529"/>
    </location>
</feature>
<sequence>MSQNRPSAFSSLRMGEVIREKVQDGLTGDYKDLAYTQCKIVGNGSFGVVFQTKLSPSGEDAAIKRVLQDKRFKNRELQIMRIVRHPNIVELKAFFYNNGERPQKDEVYLNLVLEFVPETVYRASRYFNKMKSVMPILEVKLYIYQLFRSLAYIHSQGICHRDIKPQNLLLDPSTGVLKLCDFGSAKILVENEPNVSYICSRYYRAPELIFGATNYTTKIDVWSTGCVMAELMLGQPLFPGESGIDQLVEIIKVLGTPTRDQIRTMNPNYMEHKFPQIKPHPFSKVFRKADPNAIDLISKLLEYTPTQRLSAIDAMVHPFFDELRDPNTRLPDSRHPNGATRDLPELYNFNHHELSIAPHLNAQLVPQHHRATLAARGLDFESPSFKPLTRDQMIARSWAERQDWGSNDTNPFESQALPRTPERLPRIDLDNPPSRPIRKHRNRAFRSRDQIPDYWPRDFYRPREPLYCDRDNLRANRSPRPRREREKSPATLKQKTQPEFVAAMADIDFKDERDDRREDRRDDRRDRGGYRGNNKRRRDDDGDNYYRGDDRRGPQRRRNDDGPPRRRYEEPAFPKLRRLLLNIASSTKLPQDEAIEIAKLFGENYDDERLRSDFLDVFVQLIVEQPFKIPFVAAVAYYANDVKPEMTAEAMKRVSDRAQEALNAGEWKEFKLLLRFFACLQSLYEEDGVFAFLGQLFDTVVDLQSANENDVLGIELVKIILLTIPYALVAGGERFHEQAQQLLKNTGIVASNMVPIESLIHSYVGDFESKPVNYNSVIGLLQAQLSVEAESGFELKCIPRIDPEALRRMNAEDDALPTAPQTHAFPTFTIPSPVNPGPRPVFPEAYFSLFADQEVDTVPKTTDIASSLVRDAIVDTINQLDFNREMVAKFLVDVDCYWSVDIFAKRGSPFDKFRELVGDKIQYKSEDMIIDAIFSQLFKLPSAEHKLVYYHSLITQCCKVAPAAIAPSLGRAIRTIYKNLPMMDLELGYRFLDWFSHHLSNFEFRWRWTEWLEDLELSNLHPKKAFILATLDKEIRLSFAKRIRSTLPEPMHSMIPERLDADNSPDFKYDNQDTPYAAEGQTLLNQLRKKATPEEVQVTIDSIHEKALAQGVAEVLVPSTDAFVTAICRLGAKSLSHVLSCIERGKDRLLEISQNEIARRQIVASVIEYWRDQPGVAVRIIDILLNYTILAPMTVVQWVFGSHMGAGEALTESWVFEMVSNTVAKVTNRNRQIASARLQKGLPQEQIEMVEATLAKDRENARELFKYIEDSMHGVAEGSADTLVEKSTSGALTEEEVQLIKAWGKRWHTVFIRKAQVEESVVGEDAVEARIRLLAAEPDSVAENMEQDGNGVAEATDAEAHIAVHNIRRATPRPAIPSVGPSHPWSPAWATIDSTDAMHIPPSYVAAGSATATRPPASNLIPYNGSSWLSKEKGGGGVGYPENWSSLIGIITAIIGNVLISFALNMQRYAHIRLDREWQEKERQRKKRNASSLSLSRLNDEVTKFGGQKKARQTEGMVEQRLAPDANIFEANESDPLIPPSRSQTRPGVEREDSAGSGLEEQAYKQQSYLKSPYWWFGIILMTVGEAGNFLAYGFAPASIVSPLGVVALISNCIIAPFMLKEPFRKRDALGVIIAVGGAVTVVLSANDNNPKLGPGEVWDLIRRWEFETYLGITVGVIILLMGASNRYGDKNILIDLGLVGLFGGYTALSTKGVASLLSYTLWRAITFPVFYLLVAILIGTAIMQIKYVNRALQRFDATQVIPVQFVLFTLSVIGGSAVLYRDFERTSAQDAGKFVGGCALTFFGVWLITSGRPSHDEEEEDREPEPEDAIHLAGERYTDQVDESNVEAAASTRRSSTARALSPPITINSRYRDDDTRPSTPSIRVIPDPVTPQNPARPATADIISSLVANPWTQPNEPERRTPPLNRHTSTPLLPSEAAPAPMASASAPVLQPPFTPTRGKSQNEVPTTPGSHLRRLKTGDRTPSARNSIAGPLIASPLSTSLSTMVQDLKRGNSVRYREPEDSVRRRGSVLGLGARDAEDGMMGSGEPLSRRQTRESLGPCEGAVTPGAPGASGGRMGRGRSLSGTLNELWRGISRRGSREDLREESATG</sequence>
<dbReference type="PANTHER" id="PTHR24057:SF0">
    <property type="entry name" value="PROTEIN KINASE SHAGGY-RELATED"/>
    <property type="match status" value="1"/>
</dbReference>
<dbReference type="FunFam" id="1.10.510.10:FF:000055">
    <property type="entry name" value="Glycogen synthase kinase-3 beta"/>
    <property type="match status" value="1"/>
</dbReference>
<keyword evidence="16" id="KW-1185">Reference proteome</keyword>
<dbReference type="PROSITE" id="PS00107">
    <property type="entry name" value="PROTEIN_KINASE_ATP"/>
    <property type="match status" value="1"/>
</dbReference>
<feature type="transmembrane region" description="Helical" evidence="13">
    <location>
        <begin position="1729"/>
        <end position="1749"/>
    </location>
</feature>
<evidence type="ECO:0000256" key="13">
    <source>
        <dbReference type="SAM" id="Phobius"/>
    </source>
</evidence>
<dbReference type="PROSITE" id="PS50011">
    <property type="entry name" value="PROTEIN_KINASE_DOM"/>
    <property type="match status" value="1"/>
</dbReference>
<feature type="region of interest" description="Disordered" evidence="12">
    <location>
        <begin position="2037"/>
        <end position="2112"/>
    </location>
</feature>
<dbReference type="SMART" id="SM00220">
    <property type="entry name" value="S_TKc"/>
    <property type="match status" value="1"/>
</dbReference>
<evidence type="ECO:0000256" key="12">
    <source>
        <dbReference type="SAM" id="MobiDB-lite"/>
    </source>
</evidence>
<dbReference type="FunFam" id="3.30.200.20:FF:000009">
    <property type="entry name" value="Glycogen synthase kinase-3 beta"/>
    <property type="match status" value="1"/>
</dbReference>
<dbReference type="FunFam" id="1.25.40.180:FF:000035">
    <property type="entry name" value="snRNA cap binding complex subunit (Gcr3)"/>
    <property type="match status" value="1"/>
</dbReference>
<evidence type="ECO:0000313" key="16">
    <source>
        <dbReference type="Proteomes" id="UP000249619"/>
    </source>
</evidence>
<organism evidence="15 16">
    <name type="scientific">Stemphylium lycopersici</name>
    <name type="common">Tomato gray leaf spot disease fungus</name>
    <name type="synonym">Thyrospora lycopersici</name>
    <dbReference type="NCBI Taxonomy" id="183478"/>
    <lineage>
        <taxon>Eukaryota</taxon>
        <taxon>Fungi</taxon>
        <taxon>Dikarya</taxon>
        <taxon>Ascomycota</taxon>
        <taxon>Pezizomycotina</taxon>
        <taxon>Dothideomycetes</taxon>
        <taxon>Pleosporomycetidae</taxon>
        <taxon>Pleosporales</taxon>
        <taxon>Pleosporineae</taxon>
        <taxon>Pleosporaceae</taxon>
        <taxon>Stemphylium</taxon>
    </lineage>
</organism>
<dbReference type="PANTHER" id="PTHR24057">
    <property type="entry name" value="GLYCOGEN SYNTHASE KINASE-3 ALPHA"/>
    <property type="match status" value="1"/>
</dbReference>
<dbReference type="GO" id="GO:0004712">
    <property type="term" value="F:protein serine/threonine/tyrosine kinase activity"/>
    <property type="evidence" value="ECO:0007669"/>
    <property type="project" value="TreeGrafter"/>
</dbReference>
<keyword evidence="7" id="KW-0418">Kinase</keyword>
<feature type="transmembrane region" description="Helical" evidence="13">
    <location>
        <begin position="1574"/>
        <end position="1594"/>
    </location>
</feature>
<dbReference type="SUPFAM" id="SSF48371">
    <property type="entry name" value="ARM repeat"/>
    <property type="match status" value="3"/>
</dbReference>
<name>A0A364N2V7_STELY</name>
<dbReference type="InterPro" id="IPR037185">
    <property type="entry name" value="EmrE-like"/>
</dbReference>
<dbReference type="GO" id="GO:0016070">
    <property type="term" value="P:RNA metabolic process"/>
    <property type="evidence" value="ECO:0007669"/>
    <property type="project" value="InterPro"/>
</dbReference>
<keyword evidence="9 13" id="KW-1133">Transmembrane helix</keyword>